<dbReference type="AlphaFoldDB" id="A0A0M3IXR4"/>
<sequence>MENRYDIQKHMETVVRIALNECKEAFGEKTFNENKNWLTHRVWMDLGAMDAGMMADLLNCYTDLVNALREQRLAEIQLRKAERKASEMFQQTTAALSELK</sequence>
<reference evidence="2" key="1">
    <citation type="submission" date="2017-02" db="UniProtKB">
        <authorList>
            <consortium name="WormBaseParasite"/>
        </authorList>
    </citation>
    <scope>IDENTIFICATION</scope>
</reference>
<evidence type="ECO:0000313" key="1">
    <source>
        <dbReference type="Proteomes" id="UP000036681"/>
    </source>
</evidence>
<name>A0A0M3IXR4_ASCLU</name>
<keyword evidence="1" id="KW-1185">Reference proteome</keyword>
<accession>A0A0M3IXR4</accession>
<dbReference type="WBParaSite" id="ALUE_0002354201-mRNA-1">
    <property type="protein sequence ID" value="ALUE_0002354201-mRNA-1"/>
    <property type="gene ID" value="ALUE_0002354201"/>
</dbReference>
<protein>
    <submittedName>
        <fullName evidence="2">Chemotaxis protein</fullName>
    </submittedName>
</protein>
<dbReference type="Proteomes" id="UP000036681">
    <property type="component" value="Unplaced"/>
</dbReference>
<organism evidence="1 2">
    <name type="scientific">Ascaris lumbricoides</name>
    <name type="common">Giant roundworm</name>
    <dbReference type="NCBI Taxonomy" id="6252"/>
    <lineage>
        <taxon>Eukaryota</taxon>
        <taxon>Metazoa</taxon>
        <taxon>Ecdysozoa</taxon>
        <taxon>Nematoda</taxon>
        <taxon>Chromadorea</taxon>
        <taxon>Rhabditida</taxon>
        <taxon>Spirurina</taxon>
        <taxon>Ascaridomorpha</taxon>
        <taxon>Ascaridoidea</taxon>
        <taxon>Ascarididae</taxon>
        <taxon>Ascaris</taxon>
    </lineage>
</organism>
<evidence type="ECO:0000313" key="2">
    <source>
        <dbReference type="WBParaSite" id="ALUE_0002354201-mRNA-1"/>
    </source>
</evidence>
<proteinExistence type="predicted"/>